<name>I3S110_LOTJA</name>
<evidence type="ECO:0000313" key="1">
    <source>
        <dbReference type="EMBL" id="AFK33952.1"/>
    </source>
</evidence>
<organism evidence="1">
    <name type="scientific">Lotus japonicus</name>
    <name type="common">Lotus corniculatus var. japonicus</name>
    <dbReference type="NCBI Taxonomy" id="34305"/>
    <lineage>
        <taxon>Eukaryota</taxon>
        <taxon>Viridiplantae</taxon>
        <taxon>Streptophyta</taxon>
        <taxon>Embryophyta</taxon>
        <taxon>Tracheophyta</taxon>
        <taxon>Spermatophyta</taxon>
        <taxon>Magnoliopsida</taxon>
        <taxon>eudicotyledons</taxon>
        <taxon>Gunneridae</taxon>
        <taxon>Pentapetalae</taxon>
        <taxon>rosids</taxon>
        <taxon>fabids</taxon>
        <taxon>Fabales</taxon>
        <taxon>Fabaceae</taxon>
        <taxon>Papilionoideae</taxon>
        <taxon>50 kb inversion clade</taxon>
        <taxon>NPAAA clade</taxon>
        <taxon>Hologalegina</taxon>
        <taxon>robinioid clade</taxon>
        <taxon>Loteae</taxon>
        <taxon>Lotus</taxon>
    </lineage>
</organism>
<reference evidence="1" key="1">
    <citation type="submission" date="2012-05" db="EMBL/GenBank/DDBJ databases">
        <authorList>
            <person name="Krishnakumar V."/>
            <person name="Cheung F."/>
            <person name="Xiao Y."/>
            <person name="Chan A."/>
            <person name="Moskal W.A."/>
            <person name="Town C.D."/>
        </authorList>
    </citation>
    <scope>NUCLEOTIDE SEQUENCE</scope>
</reference>
<protein>
    <submittedName>
        <fullName evidence="1">Uncharacterized protein</fullName>
    </submittedName>
</protein>
<dbReference type="EMBL" id="BT134157">
    <property type="protein sequence ID" value="AFK33952.1"/>
    <property type="molecule type" value="mRNA"/>
</dbReference>
<accession>I3S110</accession>
<sequence>MPSVTYMKQVHPLSDEVLLQMNWVSCSSYSKDSCLILSAQNNCQMSPMMLAESGFLPSSLGSLH</sequence>
<dbReference type="AlphaFoldDB" id="I3S110"/>
<proteinExistence type="evidence at transcript level"/>